<gene>
    <name evidence="2" type="ORF">BCF33_1273</name>
</gene>
<dbReference type="Proteomes" id="UP000238801">
    <property type="component" value="Unassembled WGS sequence"/>
</dbReference>
<dbReference type="EMBL" id="PVTT01000001">
    <property type="protein sequence ID" value="PRY95651.1"/>
    <property type="molecule type" value="Genomic_DNA"/>
</dbReference>
<evidence type="ECO:0000313" key="2">
    <source>
        <dbReference type="EMBL" id="PRY95651.1"/>
    </source>
</evidence>
<name>A0A2T0X9M5_9RHOB</name>
<dbReference type="AlphaFoldDB" id="A0A2T0X9M5"/>
<feature type="chain" id="PRO_5015561278" evidence="1">
    <location>
        <begin position="22"/>
        <end position="308"/>
    </location>
</feature>
<comment type="caution">
    <text evidence="2">The sequence shown here is derived from an EMBL/GenBank/DDBJ whole genome shotgun (WGS) entry which is preliminary data.</text>
</comment>
<keyword evidence="1" id="KW-0732">Signal</keyword>
<protein>
    <submittedName>
        <fullName evidence="2">Uncharacterized protein</fullName>
    </submittedName>
</protein>
<proteinExistence type="predicted"/>
<dbReference type="RefSeq" id="WP_106160009.1">
    <property type="nucleotide sequence ID" value="NZ_PVTT01000001.1"/>
</dbReference>
<organism evidence="2 3">
    <name type="scientific">Hasllibacter halocynthiae</name>
    <dbReference type="NCBI Taxonomy" id="595589"/>
    <lineage>
        <taxon>Bacteria</taxon>
        <taxon>Pseudomonadati</taxon>
        <taxon>Pseudomonadota</taxon>
        <taxon>Alphaproteobacteria</taxon>
        <taxon>Rhodobacterales</taxon>
        <taxon>Roseobacteraceae</taxon>
        <taxon>Hasllibacter</taxon>
    </lineage>
</organism>
<feature type="signal peptide" evidence="1">
    <location>
        <begin position="1"/>
        <end position="21"/>
    </location>
</feature>
<accession>A0A2T0X9M5</accession>
<reference evidence="2 3" key="1">
    <citation type="submission" date="2018-03" db="EMBL/GenBank/DDBJ databases">
        <title>Genomic Encyclopedia of Archaeal and Bacterial Type Strains, Phase II (KMG-II): from individual species to whole genera.</title>
        <authorList>
            <person name="Goeker M."/>
        </authorList>
    </citation>
    <scope>NUCLEOTIDE SEQUENCE [LARGE SCALE GENOMIC DNA]</scope>
    <source>
        <strain evidence="2 3">DSM 29318</strain>
    </source>
</reference>
<evidence type="ECO:0000313" key="3">
    <source>
        <dbReference type="Proteomes" id="UP000238801"/>
    </source>
</evidence>
<sequence length="308" mass="32847">MLRSLKAALAVVLALGAPALAPTLAVADPAAELAQVRAVLDRYADISVARADGWRPFGGDEPLMGQHWYRDGGPDYAGSDARLDFAQPSNLMYTEIGGRQVLTGAAFVVRLRHGEALPAGFTGGGDRWHVHDFEGAFEAATEDRPFLRGLGNWWLDREYRNAGDDRGRLAMVHAWAGPIPNPDGPFASHNRLLPYLELGLPAEWANGAGMAAARGLVLATPDGCERTLEGPVWIANIPGGQERALLAGCAQAADHVRAALATGDRAAVDAAARGAWQSWEGFLDAQLTPDQKRRIAAMSEHGMDHGAH</sequence>
<keyword evidence="3" id="KW-1185">Reference proteome</keyword>
<dbReference type="OrthoDB" id="2449873at2"/>
<evidence type="ECO:0000256" key="1">
    <source>
        <dbReference type="SAM" id="SignalP"/>
    </source>
</evidence>